<dbReference type="Gene3D" id="3.40.50.1240">
    <property type="entry name" value="Phosphoglycerate mutase-like"/>
    <property type="match status" value="1"/>
</dbReference>
<reference evidence="3" key="1">
    <citation type="journal article" date="2019" name="Int. J. Syst. Evol. Microbiol.">
        <title>The Global Catalogue of Microorganisms (GCM) 10K type strain sequencing project: providing services to taxonomists for standard genome sequencing and annotation.</title>
        <authorList>
            <consortium name="The Broad Institute Genomics Platform"/>
            <consortium name="The Broad Institute Genome Sequencing Center for Infectious Disease"/>
            <person name="Wu L."/>
            <person name="Ma J."/>
        </authorList>
    </citation>
    <scope>NUCLEOTIDE SEQUENCE [LARGE SCALE GENOMIC DNA]</scope>
    <source>
        <strain evidence="3">JCM 16704</strain>
    </source>
</reference>
<dbReference type="InterPro" id="IPR051695">
    <property type="entry name" value="Phosphoglycerate_Mutase"/>
</dbReference>
<dbReference type="PIRSF" id="PIRSF000709">
    <property type="entry name" value="6PFK_2-Ptase"/>
    <property type="match status" value="1"/>
</dbReference>
<keyword evidence="3" id="KW-1185">Reference proteome</keyword>
<name>A0ABP7Z6U0_9SPHI</name>
<evidence type="ECO:0000313" key="3">
    <source>
        <dbReference type="Proteomes" id="UP001500101"/>
    </source>
</evidence>
<dbReference type="PANTHER" id="PTHR46517:SF1">
    <property type="entry name" value="FRUCTOSE-2,6-BISPHOSPHATASE TIGAR"/>
    <property type="match status" value="1"/>
</dbReference>
<dbReference type="SUPFAM" id="SSF53254">
    <property type="entry name" value="Phosphoglycerate mutase-like"/>
    <property type="match status" value="1"/>
</dbReference>
<evidence type="ECO:0000256" key="1">
    <source>
        <dbReference type="ARBA" id="ARBA00022801"/>
    </source>
</evidence>
<gene>
    <name evidence="2" type="ORF">GCM10022216_35500</name>
</gene>
<dbReference type="InterPro" id="IPR029033">
    <property type="entry name" value="His_PPase_superfam"/>
</dbReference>
<dbReference type="SMART" id="SM00855">
    <property type="entry name" value="PGAM"/>
    <property type="match status" value="1"/>
</dbReference>
<comment type="caution">
    <text evidence="2">The sequence shown here is derived from an EMBL/GenBank/DDBJ whole genome shotgun (WGS) entry which is preliminary data.</text>
</comment>
<evidence type="ECO:0000313" key="2">
    <source>
        <dbReference type="EMBL" id="GAA4148550.1"/>
    </source>
</evidence>
<accession>A0ABP7Z6U0</accession>
<dbReference type="PANTHER" id="PTHR46517">
    <property type="entry name" value="FRUCTOSE-2,6-BISPHOSPHATASE TIGAR"/>
    <property type="match status" value="1"/>
</dbReference>
<organism evidence="2 3">
    <name type="scientific">Sphingobacterium kyonggiense</name>
    <dbReference type="NCBI Taxonomy" id="714075"/>
    <lineage>
        <taxon>Bacteria</taxon>
        <taxon>Pseudomonadati</taxon>
        <taxon>Bacteroidota</taxon>
        <taxon>Sphingobacteriia</taxon>
        <taxon>Sphingobacteriales</taxon>
        <taxon>Sphingobacteriaceae</taxon>
        <taxon>Sphingobacterium</taxon>
    </lineage>
</organism>
<protein>
    <submittedName>
        <fullName evidence="2">Histidine phosphatase family protein</fullName>
    </submittedName>
</protein>
<dbReference type="CDD" id="cd07067">
    <property type="entry name" value="HP_PGM_like"/>
    <property type="match status" value="1"/>
</dbReference>
<sequence length="225" mass="25851">MQILKNNTTLYLWLIHKTNKLKKTFYFIRHGQTDLNLKGIVQGRGVNSPLNDNGMKQAQAFYDAYKDVPFDKVYASTLLRTHQTVAPFTEKGIPMEILEGLDEISWGIYEGQEQTPDILSGFEKVVNSWRNNELDLAIDNGESPNTLVARQKEAVAHMLAQPNEEQILVCMHGRAMRIMLCHLTEVPVCKMDDFPHTNTALYKLEYQNNIFTIVDYYNTEHLANL</sequence>
<proteinExistence type="predicted"/>
<dbReference type="RefSeq" id="WP_344676081.1">
    <property type="nucleotide sequence ID" value="NZ_BAAAZI010000016.1"/>
</dbReference>
<dbReference type="Proteomes" id="UP001500101">
    <property type="component" value="Unassembled WGS sequence"/>
</dbReference>
<keyword evidence="1" id="KW-0378">Hydrolase</keyword>
<dbReference type="InterPro" id="IPR013078">
    <property type="entry name" value="His_Pase_superF_clade-1"/>
</dbReference>
<dbReference type="Pfam" id="PF00300">
    <property type="entry name" value="His_Phos_1"/>
    <property type="match status" value="1"/>
</dbReference>
<dbReference type="EMBL" id="BAAAZI010000016">
    <property type="protein sequence ID" value="GAA4148550.1"/>
    <property type="molecule type" value="Genomic_DNA"/>
</dbReference>